<proteinExistence type="predicted"/>
<dbReference type="RefSeq" id="WP_063236263.1">
    <property type="nucleotide sequence ID" value="NZ_BCVO01000042.1"/>
</dbReference>
<dbReference type="Gene3D" id="3.90.550.10">
    <property type="entry name" value="Spore Coat Polysaccharide Biosynthesis Protein SpsA, Chain A"/>
    <property type="match status" value="1"/>
</dbReference>
<reference evidence="1 2" key="1">
    <citation type="submission" date="2016-10" db="EMBL/GenBank/DDBJ databases">
        <title>The whole genome sequencing and assembly of Bacillus simplex DSM 1321 strain.</title>
        <authorList>
            <person name="Park M.-K."/>
            <person name="Lee Y.-J."/>
            <person name="Yi H."/>
            <person name="Bahn Y.-S."/>
            <person name="Kim J.F."/>
            <person name="Lee D.-W."/>
        </authorList>
    </citation>
    <scope>NUCLEOTIDE SEQUENCE [LARGE SCALE GENOMIC DNA]</scope>
    <source>
        <strain evidence="1 2">DSM 1321</strain>
    </source>
</reference>
<accession>A0A223ENG0</accession>
<organism evidence="1 2">
    <name type="scientific">Peribacillus simplex NBRC 15720 = DSM 1321</name>
    <dbReference type="NCBI Taxonomy" id="1349754"/>
    <lineage>
        <taxon>Bacteria</taxon>
        <taxon>Bacillati</taxon>
        <taxon>Bacillota</taxon>
        <taxon>Bacilli</taxon>
        <taxon>Bacillales</taxon>
        <taxon>Bacillaceae</taxon>
        <taxon>Peribacillus</taxon>
    </lineage>
</organism>
<protein>
    <submittedName>
        <fullName evidence="1">Glycosyltransferase</fullName>
    </submittedName>
</protein>
<evidence type="ECO:0000313" key="2">
    <source>
        <dbReference type="Proteomes" id="UP000214618"/>
    </source>
</evidence>
<dbReference type="OrthoDB" id="2565678at2"/>
<sequence length="216" mass="25340">MKYIVGIPYVNRLDLLQKAIESIKPYWDHTLIIDNSDDRDLRGHELSSKVRIYEPPVPLTFTQSMNYIIRLAEEKGCDIWMYMHSDAEAHEGTPEAFLSIVESLLREDRKWAVALTLGDTLAAYNMDAQKEIGYYDTIIRDYFADTDYYYRMELAGYERVFTPLSEKMSHFQSATINSDIRRAFINTITYPQAQAYYELKWGGPHTLEKYKTPFNR</sequence>
<dbReference type="AlphaFoldDB" id="A0A223ENG0"/>
<dbReference type="GeneID" id="56475955"/>
<keyword evidence="1" id="KW-0808">Transferase</keyword>
<dbReference type="InterPro" id="IPR029044">
    <property type="entry name" value="Nucleotide-diphossugar_trans"/>
</dbReference>
<dbReference type="EMBL" id="CP017704">
    <property type="protein sequence ID" value="ASS96789.1"/>
    <property type="molecule type" value="Genomic_DNA"/>
</dbReference>
<name>A0A223ENG0_9BACI</name>
<gene>
    <name evidence="1" type="ORF">BS1321_24510</name>
</gene>
<evidence type="ECO:0000313" key="1">
    <source>
        <dbReference type="EMBL" id="ASS96789.1"/>
    </source>
</evidence>
<dbReference type="GO" id="GO:0016740">
    <property type="term" value="F:transferase activity"/>
    <property type="evidence" value="ECO:0007669"/>
    <property type="project" value="UniProtKB-KW"/>
</dbReference>
<dbReference type="Proteomes" id="UP000214618">
    <property type="component" value="Chromosome"/>
</dbReference>
<dbReference type="SUPFAM" id="SSF53448">
    <property type="entry name" value="Nucleotide-diphospho-sugar transferases"/>
    <property type="match status" value="1"/>
</dbReference>